<sequence>MALRNSISDEKDVEAIASHLDHANTAATNGGLSAEDMEFVANFPEEKKKKVLAKIDWRLMPMLAILYLVTYIDKANIGNAKIEGMLPDLDILAEIPSNMILNKFAKPSQYMATIMFIWGIVVVCTGLIHNFGQLCAIRILLGLFEYVVTHL</sequence>
<dbReference type="EMBL" id="MRCY01000059">
    <property type="protein sequence ID" value="RKL05275.1"/>
    <property type="molecule type" value="Genomic_DNA"/>
</dbReference>
<evidence type="ECO:0000256" key="5">
    <source>
        <dbReference type="ARBA" id="ARBA00023136"/>
    </source>
</evidence>
<dbReference type="GO" id="GO:0022857">
    <property type="term" value="F:transmembrane transporter activity"/>
    <property type="evidence" value="ECO:0007669"/>
    <property type="project" value="TreeGrafter"/>
</dbReference>
<dbReference type="PANTHER" id="PTHR43791">
    <property type="entry name" value="PERMEASE-RELATED"/>
    <property type="match status" value="1"/>
</dbReference>
<evidence type="ECO:0000256" key="4">
    <source>
        <dbReference type="ARBA" id="ARBA00022989"/>
    </source>
</evidence>
<protein>
    <recommendedName>
        <fullName evidence="9">Major facilitator superfamily (MFS) profile domain-containing protein</fullName>
    </recommendedName>
</protein>
<evidence type="ECO:0008006" key="9">
    <source>
        <dbReference type="Google" id="ProtNLM"/>
    </source>
</evidence>
<dbReference type="VEuPathDB" id="FungiDB:FOC1_g10007416"/>
<evidence type="ECO:0000313" key="7">
    <source>
        <dbReference type="EMBL" id="RKL05275.1"/>
    </source>
</evidence>
<dbReference type="VEuPathDB" id="FungiDB:FOIG_13272"/>
<evidence type="ECO:0000256" key="2">
    <source>
        <dbReference type="ARBA" id="ARBA00022448"/>
    </source>
</evidence>
<name>A0A420QKH4_FUSOX</name>
<evidence type="ECO:0000256" key="1">
    <source>
        <dbReference type="ARBA" id="ARBA00004141"/>
    </source>
</evidence>
<feature type="transmembrane region" description="Helical" evidence="6">
    <location>
        <begin position="55"/>
        <end position="72"/>
    </location>
</feature>
<dbReference type="VEuPathDB" id="FungiDB:FOXG_04586"/>
<evidence type="ECO:0000256" key="6">
    <source>
        <dbReference type="SAM" id="Phobius"/>
    </source>
</evidence>
<dbReference type="PANTHER" id="PTHR43791:SF54">
    <property type="entry name" value="MAJOR FACILITATOR SUPERFAMILY (MFS) PROFILE DOMAIN-CONTAINING PROTEIN-RELATED"/>
    <property type="match status" value="1"/>
</dbReference>
<keyword evidence="4 6" id="KW-1133">Transmembrane helix</keyword>
<evidence type="ECO:0000313" key="8">
    <source>
        <dbReference type="Proteomes" id="UP000285860"/>
    </source>
</evidence>
<accession>A0A420QKH4</accession>
<dbReference type="AlphaFoldDB" id="A0A420QKH4"/>
<dbReference type="SUPFAM" id="SSF103473">
    <property type="entry name" value="MFS general substrate transporter"/>
    <property type="match status" value="1"/>
</dbReference>
<keyword evidence="5 6" id="KW-0472">Membrane</keyword>
<comment type="caution">
    <text evidence="7">The sequence shown here is derived from an EMBL/GenBank/DDBJ whole genome shotgun (WGS) entry which is preliminary data.</text>
</comment>
<dbReference type="Proteomes" id="UP000285860">
    <property type="component" value="Unassembled WGS sequence"/>
</dbReference>
<dbReference type="InterPro" id="IPR036259">
    <property type="entry name" value="MFS_trans_sf"/>
</dbReference>
<keyword evidence="3 6" id="KW-0812">Transmembrane</keyword>
<evidence type="ECO:0000256" key="3">
    <source>
        <dbReference type="ARBA" id="ARBA00022692"/>
    </source>
</evidence>
<reference evidence="7 8" key="1">
    <citation type="journal article" date="2018" name="Sci. Rep.">
        <title>Characterisation of pathogen-specific regions and novel effector candidates in Fusarium oxysporum f. sp. cepae.</title>
        <authorList>
            <person name="Armitage A.D."/>
            <person name="Taylor A."/>
            <person name="Sobczyk M.K."/>
            <person name="Baxter L."/>
            <person name="Greenfield B.P."/>
            <person name="Bates H.J."/>
            <person name="Wilson F."/>
            <person name="Jackson A.C."/>
            <person name="Ott S."/>
            <person name="Harrison R.J."/>
            <person name="Clarkson J.P."/>
        </authorList>
    </citation>
    <scope>NUCLEOTIDE SEQUENCE [LARGE SCALE GENOMIC DNA]</scope>
    <source>
        <strain evidence="7 8">Fo_A28</strain>
    </source>
</reference>
<comment type="subcellular location">
    <subcellularLocation>
        <location evidence="1">Membrane</location>
        <topology evidence="1">Multi-pass membrane protein</topology>
    </subcellularLocation>
</comment>
<keyword evidence="2" id="KW-0813">Transport</keyword>
<gene>
    <name evidence="7" type="ORF">BFJ68_g10764</name>
</gene>
<dbReference type="VEuPathDB" id="FungiDB:FOC4_g10000904"/>
<organism evidence="7 8">
    <name type="scientific">Fusarium oxysporum</name>
    <name type="common">Fusarium vascular wilt</name>
    <dbReference type="NCBI Taxonomy" id="5507"/>
    <lineage>
        <taxon>Eukaryota</taxon>
        <taxon>Fungi</taxon>
        <taxon>Dikarya</taxon>
        <taxon>Ascomycota</taxon>
        <taxon>Pezizomycotina</taxon>
        <taxon>Sordariomycetes</taxon>
        <taxon>Hypocreomycetidae</taxon>
        <taxon>Hypocreales</taxon>
        <taxon>Nectriaceae</taxon>
        <taxon>Fusarium</taxon>
        <taxon>Fusarium oxysporum species complex</taxon>
    </lineage>
</organism>
<dbReference type="GO" id="GO:0016020">
    <property type="term" value="C:membrane"/>
    <property type="evidence" value="ECO:0007669"/>
    <property type="project" value="UniProtKB-SubCell"/>
</dbReference>
<dbReference type="VEuPathDB" id="FungiDB:FOMG_02519"/>
<dbReference type="Gene3D" id="1.20.1250.20">
    <property type="entry name" value="MFS general substrate transporter like domains"/>
    <property type="match status" value="1"/>
</dbReference>
<proteinExistence type="predicted"/>
<dbReference type="VEuPathDB" id="FungiDB:FOZG_02430"/>
<feature type="transmembrane region" description="Helical" evidence="6">
    <location>
        <begin position="109"/>
        <end position="128"/>
    </location>
</feature>